<sequence length="283" mass="30807">MTMNNIISKAAVGAMLFAGAVSVQAASCRVIHWKPDAVLTINSALYLGTRVELPADNLIPPVSSSELWNAEGAANQVMIKPNSDTEQGKSGIIRMWTTDGSSYDVVANRVGSSAQNDVCVKIVADGMFFTPGAREALNGQSSNIARGAAASGQQVQVLQQQLAKQRLEAKAQSDKAVYEALRRFRYHVYTGYTWNQGKGFEAEGLVTDVYDDGRFTYIRLDKPNRGLMSVETVVGGKTAVVPTKYDDSYGMYVVSGIYPSFKLKMDESEMSISRNNNKTLGEF</sequence>
<dbReference type="InterPro" id="IPR033645">
    <property type="entry name" value="VirB9/CagX/TrbG_C"/>
</dbReference>
<evidence type="ECO:0000256" key="1">
    <source>
        <dbReference type="SAM" id="SignalP"/>
    </source>
</evidence>
<feature type="signal peptide" evidence="1">
    <location>
        <begin position="1"/>
        <end position="25"/>
    </location>
</feature>
<dbReference type="CDD" id="cd06911">
    <property type="entry name" value="VirB9_CagX_TrbG"/>
    <property type="match status" value="1"/>
</dbReference>
<dbReference type="Proteomes" id="UP000317933">
    <property type="component" value="Unassembled WGS sequence"/>
</dbReference>
<feature type="chain" id="PRO_5021496734" description="Conjugal transfer protein" evidence="1">
    <location>
        <begin position="26"/>
        <end position="283"/>
    </location>
</feature>
<name>A0A502GVY8_9PSED</name>
<dbReference type="InterPro" id="IPR038161">
    <property type="entry name" value="VirB9/CagX/TrbG_C_sf"/>
</dbReference>
<evidence type="ECO:0000313" key="2">
    <source>
        <dbReference type="EMBL" id="TPG65745.1"/>
    </source>
</evidence>
<evidence type="ECO:0000313" key="3">
    <source>
        <dbReference type="Proteomes" id="UP000317933"/>
    </source>
</evidence>
<organism evidence="2 3">
    <name type="scientific">Pseudomonas arsenicoxydans</name>
    <dbReference type="NCBI Taxonomy" id="702115"/>
    <lineage>
        <taxon>Bacteria</taxon>
        <taxon>Pseudomonadati</taxon>
        <taxon>Pseudomonadota</taxon>
        <taxon>Gammaproteobacteria</taxon>
        <taxon>Pseudomonadales</taxon>
        <taxon>Pseudomonadaceae</taxon>
        <taxon>Pseudomonas</taxon>
    </lineage>
</organism>
<comment type="caution">
    <text evidence="2">The sequence shown here is derived from an EMBL/GenBank/DDBJ whole genome shotgun (WGS) entry which is preliminary data.</text>
</comment>
<accession>A0A502GVY8</accession>
<evidence type="ECO:0008006" key="4">
    <source>
        <dbReference type="Google" id="ProtNLM"/>
    </source>
</evidence>
<dbReference type="EMBL" id="RCZE01000024">
    <property type="protein sequence ID" value="TPG65745.1"/>
    <property type="molecule type" value="Genomic_DNA"/>
</dbReference>
<dbReference type="Gene3D" id="2.60.40.2500">
    <property type="match status" value="1"/>
</dbReference>
<dbReference type="AlphaFoldDB" id="A0A502GVY8"/>
<dbReference type="RefSeq" id="WP_140672082.1">
    <property type="nucleotide sequence ID" value="NZ_RCZE01000024.1"/>
</dbReference>
<keyword evidence="1" id="KW-0732">Signal</keyword>
<reference evidence="2 3" key="1">
    <citation type="journal article" date="2019" name="Environ. Microbiol.">
        <title>Species interactions and distinct microbial communities in high Arctic permafrost affected cryosols are associated with the CH4 and CO2 gas fluxes.</title>
        <authorList>
            <person name="Altshuler I."/>
            <person name="Hamel J."/>
            <person name="Turney S."/>
            <person name="Magnuson E."/>
            <person name="Levesque R."/>
            <person name="Greer C."/>
            <person name="Whyte L.G."/>
        </authorList>
    </citation>
    <scope>NUCLEOTIDE SEQUENCE [LARGE SCALE GENOMIC DNA]</scope>
    <source>
        <strain evidence="2 3">E3</strain>
    </source>
</reference>
<proteinExistence type="predicted"/>
<protein>
    <recommendedName>
        <fullName evidence="4">Conjugal transfer protein</fullName>
    </recommendedName>
</protein>
<gene>
    <name evidence="2" type="ORF">EAH78_31230</name>
</gene>